<evidence type="ECO:0000256" key="1">
    <source>
        <dbReference type="SAM" id="Coils"/>
    </source>
</evidence>
<dbReference type="AlphaFoldDB" id="E8ZHK5"/>
<dbReference type="HOGENOM" id="CLU_136160_0_0_14"/>
<dbReference type="EMBL" id="FR773153">
    <property type="protein sequence ID" value="CBY92626.1"/>
    <property type="molecule type" value="Genomic_DNA"/>
</dbReference>
<sequence>MHVVFKALGNSFSLLGGLMGSFESDGESKLKILFEVIGKPKFKDFMTQVSSLVSKNPNLMSSLEGNDVMDVLSAFRQDEDTVVDTLKGLSEKDAGTVDKATLMNALKLYSLMDKARNLMSKAKTILASKDKEKAKQLIQEITEAHKQMEALIKANEGQATE</sequence>
<accession>E8ZHK5</accession>
<feature type="coiled-coil region" evidence="1">
    <location>
        <begin position="127"/>
        <end position="154"/>
    </location>
</feature>
<proteinExistence type="predicted"/>
<evidence type="ECO:0000313" key="2">
    <source>
        <dbReference type="EMBL" id="CBY92626.1"/>
    </source>
</evidence>
<gene>
    <name evidence="2" type="ordered locus">HF1_06180</name>
</gene>
<protein>
    <submittedName>
        <fullName evidence="2">Uncharacterized protein</fullName>
    </submittedName>
</protein>
<dbReference type="Proteomes" id="UP000008637">
    <property type="component" value="Chromosome"/>
</dbReference>
<evidence type="ECO:0000313" key="3">
    <source>
        <dbReference type="Proteomes" id="UP000008637"/>
    </source>
</evidence>
<name>E8ZHK5_MYCHL</name>
<reference evidence="2 3" key="1">
    <citation type="journal article" date="2011" name="J. Bacteriol.">
        <title>Complete genome sequence of Mycoplasma haemofelis, a hemotropic mycoplasma.</title>
        <authorList>
            <person name="Barker E.N."/>
            <person name="Helps C.R."/>
            <person name="Peters I.R."/>
            <person name="Darby A.C."/>
            <person name="Radford A.D."/>
            <person name="Tasker S."/>
        </authorList>
    </citation>
    <scope>NUCLEOTIDE SEQUENCE [LARGE SCALE GENOMIC DNA]</scope>
    <source>
        <strain evidence="2 3">Langford 1</strain>
    </source>
</reference>
<organism evidence="2 3">
    <name type="scientific">Mycoplasma haemofelis (strain Langford 1)</name>
    <name type="common">Haemobartonella felis</name>
    <dbReference type="NCBI Taxonomy" id="941640"/>
    <lineage>
        <taxon>Bacteria</taxon>
        <taxon>Bacillati</taxon>
        <taxon>Mycoplasmatota</taxon>
        <taxon>Mollicutes</taxon>
        <taxon>Mycoplasmataceae</taxon>
        <taxon>Mycoplasma</taxon>
    </lineage>
</organism>
<keyword evidence="1" id="KW-0175">Coiled coil</keyword>
<dbReference type="KEGG" id="mha:HF1_06180"/>
<keyword evidence="3" id="KW-1185">Reference proteome</keyword>